<dbReference type="Pfam" id="PF00561">
    <property type="entry name" value="Abhydrolase_1"/>
    <property type="match status" value="1"/>
</dbReference>
<reference evidence="2 3" key="1">
    <citation type="journal article" date="2013" name="PLoS ONE">
        <title>Predicting the Proteins of Angomonas deanei, Strigomonas culicis and Their Respective Endosymbionts Reveals New Aspects of the Trypanosomatidae Family.</title>
        <authorList>
            <person name="Motta M.C."/>
            <person name="Martins A.C."/>
            <person name="de Souza S.S."/>
            <person name="Catta-Preta C.M."/>
            <person name="Silva R."/>
            <person name="Klein C.C."/>
            <person name="de Almeida L.G."/>
            <person name="de Lima Cunha O."/>
            <person name="Ciapina L.P."/>
            <person name="Brocchi M."/>
            <person name="Colabardini A.C."/>
            <person name="de Araujo Lima B."/>
            <person name="Machado C.R."/>
            <person name="de Almeida Soares C.M."/>
            <person name="Probst C.M."/>
            <person name="de Menezes C.B."/>
            <person name="Thompson C.E."/>
            <person name="Bartholomeu D.C."/>
            <person name="Gradia D.F."/>
            <person name="Pavoni D.P."/>
            <person name="Grisard E.C."/>
            <person name="Fantinatti-Garboggini F."/>
            <person name="Marchini F.K."/>
            <person name="Rodrigues-Luiz G.F."/>
            <person name="Wagner G."/>
            <person name="Goldman G.H."/>
            <person name="Fietto J.L."/>
            <person name="Elias M.C."/>
            <person name="Goldman M.H."/>
            <person name="Sagot M.F."/>
            <person name="Pereira M."/>
            <person name="Stoco P.H."/>
            <person name="de Mendonca-Neto R.P."/>
            <person name="Teixeira S.M."/>
            <person name="Maciel T.E."/>
            <person name="de Oliveira Mendes T.A."/>
            <person name="Urmenyi T.P."/>
            <person name="de Souza W."/>
            <person name="Schenkman S."/>
            <person name="de Vasconcelos A.T."/>
        </authorList>
    </citation>
    <scope>NUCLEOTIDE SEQUENCE [LARGE SCALE GENOMIC DNA]</scope>
</reference>
<comment type="caution">
    <text evidence="2">The sequence shown here is derived from an EMBL/GenBank/DDBJ whole genome shotgun (WGS) entry which is preliminary data.</text>
</comment>
<gene>
    <name evidence="2" type="ORF">STCU_04675</name>
</gene>
<dbReference type="AlphaFoldDB" id="S9UK98"/>
<dbReference type="Proteomes" id="UP000015354">
    <property type="component" value="Unassembled WGS sequence"/>
</dbReference>
<dbReference type="PANTHER" id="PTHR43433">
    <property type="entry name" value="HYDROLASE, ALPHA/BETA FOLD FAMILY PROTEIN"/>
    <property type="match status" value="1"/>
</dbReference>
<dbReference type="OrthoDB" id="19657at2759"/>
<evidence type="ECO:0000313" key="3">
    <source>
        <dbReference type="Proteomes" id="UP000015354"/>
    </source>
</evidence>
<dbReference type="SUPFAM" id="SSF53474">
    <property type="entry name" value="alpha/beta-Hydrolases"/>
    <property type="match status" value="1"/>
</dbReference>
<accession>S9UK98</accession>
<protein>
    <recommendedName>
        <fullName evidence="1">AB hydrolase-1 domain-containing protein</fullName>
    </recommendedName>
</protein>
<proteinExistence type="predicted"/>
<dbReference type="EMBL" id="ATMH01004675">
    <property type="protein sequence ID" value="EPY29199.1"/>
    <property type="molecule type" value="Genomic_DNA"/>
</dbReference>
<evidence type="ECO:0000259" key="1">
    <source>
        <dbReference type="Pfam" id="PF00561"/>
    </source>
</evidence>
<organism evidence="2 3">
    <name type="scientific">Strigomonas culicis</name>
    <dbReference type="NCBI Taxonomy" id="28005"/>
    <lineage>
        <taxon>Eukaryota</taxon>
        <taxon>Discoba</taxon>
        <taxon>Euglenozoa</taxon>
        <taxon>Kinetoplastea</taxon>
        <taxon>Metakinetoplastina</taxon>
        <taxon>Trypanosomatida</taxon>
        <taxon>Trypanosomatidae</taxon>
        <taxon>Strigomonadinae</taxon>
        <taxon>Strigomonas</taxon>
    </lineage>
</organism>
<keyword evidence="3" id="KW-1185">Reference proteome</keyword>
<dbReference type="InterPro" id="IPR050471">
    <property type="entry name" value="AB_hydrolase"/>
</dbReference>
<feature type="domain" description="AB hydrolase-1" evidence="1">
    <location>
        <begin position="60"/>
        <end position="317"/>
    </location>
</feature>
<name>S9UK98_9TRYP</name>
<dbReference type="PANTHER" id="PTHR43433:SF7">
    <property type="entry name" value="ALPHA_BETA FOLD FAMILY, PUTATIVE-RELATED"/>
    <property type="match status" value="1"/>
</dbReference>
<dbReference type="Gene3D" id="3.40.50.1820">
    <property type="entry name" value="alpha/beta hydrolase"/>
    <property type="match status" value="1"/>
</dbReference>
<evidence type="ECO:0000313" key="2">
    <source>
        <dbReference type="EMBL" id="EPY29199.1"/>
    </source>
</evidence>
<dbReference type="InterPro" id="IPR000073">
    <property type="entry name" value="AB_hydrolase_1"/>
</dbReference>
<sequence length="338" mass="36517">MTSAVADAAAGGAAPPPGAYEKCHPLPNDRFVSVGRCGSSNTEIVLCYQTYGDPKNPCLLRVPGLGSTLYTYGQALLQQYVAKGFYVVVYDNRDSGCSTHLSRLKPPFVGRLALPQWASVGEGEPAYTLDDMARDGLRLLDKLNIKKAHLLGTSMGGMIVQCMTLLAPARVLSLSILCSHHGGRGATACTVFTRPSFLDKPASESEGDQLAYQLRYAAWLTTDAYPVDTASYAEFCAIQRHRNPGDADAVLRQKWAIQRAASRVEGLRGLNTATQRNIPVTIIHGMRDDIIPVENGVQLAKTIAHSKLVLFANMGHTIPPALYDDVANEVGLHLLHSK</sequence>
<dbReference type="InterPro" id="IPR029058">
    <property type="entry name" value="AB_hydrolase_fold"/>
</dbReference>